<proteinExistence type="inferred from homology"/>
<dbReference type="Pfam" id="PF04279">
    <property type="entry name" value="IspA"/>
    <property type="match status" value="1"/>
</dbReference>
<comment type="function">
    <text evidence="5">Plays a role in cell envelope biogenesis, maintenance of cell envelope integrity and membrane homeostasis.</text>
</comment>
<dbReference type="AlphaFoldDB" id="A0A2W5DX09"/>
<dbReference type="GO" id="GO:0005886">
    <property type="term" value="C:plasma membrane"/>
    <property type="evidence" value="ECO:0007669"/>
    <property type="project" value="UniProtKB-SubCell"/>
</dbReference>
<keyword evidence="3 5" id="KW-1133">Transmembrane helix</keyword>
<evidence type="ECO:0000256" key="5">
    <source>
        <dbReference type="HAMAP-Rule" id="MF_00189"/>
    </source>
</evidence>
<dbReference type="NCBIfam" id="TIGR00997">
    <property type="entry name" value="ispZ"/>
    <property type="match status" value="1"/>
</dbReference>
<organism evidence="6 7">
    <name type="scientific">Roseateles depolymerans</name>
    <dbReference type="NCBI Taxonomy" id="76731"/>
    <lineage>
        <taxon>Bacteria</taxon>
        <taxon>Pseudomonadati</taxon>
        <taxon>Pseudomonadota</taxon>
        <taxon>Betaproteobacteria</taxon>
        <taxon>Burkholderiales</taxon>
        <taxon>Sphaerotilaceae</taxon>
        <taxon>Roseateles</taxon>
    </lineage>
</organism>
<dbReference type="PANTHER" id="PTHR36917">
    <property type="entry name" value="INTRACELLULAR SEPTATION PROTEIN A-RELATED"/>
    <property type="match status" value="1"/>
</dbReference>
<dbReference type="Proteomes" id="UP000249633">
    <property type="component" value="Unassembled WGS sequence"/>
</dbReference>
<feature type="transmembrane region" description="Helical" evidence="5">
    <location>
        <begin position="180"/>
        <end position="198"/>
    </location>
</feature>
<feature type="transmembrane region" description="Helical" evidence="5">
    <location>
        <begin position="38"/>
        <end position="66"/>
    </location>
</feature>
<comment type="caution">
    <text evidence="6">The sequence shown here is derived from an EMBL/GenBank/DDBJ whole genome shotgun (WGS) entry which is preliminary data.</text>
</comment>
<dbReference type="PANTHER" id="PTHR36917:SF1">
    <property type="entry name" value="INNER MEMBRANE-SPANNING PROTEIN YCIB"/>
    <property type="match status" value="1"/>
</dbReference>
<evidence type="ECO:0000256" key="4">
    <source>
        <dbReference type="ARBA" id="ARBA00023136"/>
    </source>
</evidence>
<keyword evidence="2 5" id="KW-0812">Transmembrane</keyword>
<dbReference type="EMBL" id="QFOD01000003">
    <property type="protein sequence ID" value="PZP35208.1"/>
    <property type="molecule type" value="Genomic_DNA"/>
</dbReference>
<feature type="transmembrane region" description="Helical" evidence="5">
    <location>
        <begin position="109"/>
        <end position="130"/>
    </location>
</feature>
<sequence>MKLLLDFLPLVLFFVVFKFADGSPDAAAVFASQHFGFLVSGGVVGATEAPVLLATLVMMVATLAQAAIQKLSGRKIDLMLWISLALVVVLGGATIWFHNETFIKWKPSVLYWAMGLCFWLSQALFGKNLLKRMLGAELELADAVWARLNLAWVLFFTALGVLNLYVAYHFSTSAWANFKVFGVTGLIVVFTLAQGIYLSRHLPVEKAADGEEGQS</sequence>
<keyword evidence="1 5" id="KW-1003">Cell membrane</keyword>
<evidence type="ECO:0000256" key="3">
    <source>
        <dbReference type="ARBA" id="ARBA00022989"/>
    </source>
</evidence>
<name>A0A2W5DX09_9BURK</name>
<protein>
    <recommendedName>
        <fullName evidence="5">Inner membrane-spanning protein YciB</fullName>
    </recommendedName>
</protein>
<comment type="subcellular location">
    <subcellularLocation>
        <location evidence="5">Cell inner membrane</location>
        <topology evidence="5">Multi-pass membrane protein</topology>
    </subcellularLocation>
</comment>
<feature type="transmembrane region" description="Helical" evidence="5">
    <location>
        <begin position="150"/>
        <end position="168"/>
    </location>
</feature>
<dbReference type="HAMAP" id="MF_00189">
    <property type="entry name" value="YciB"/>
    <property type="match status" value="1"/>
</dbReference>
<evidence type="ECO:0000256" key="1">
    <source>
        <dbReference type="ARBA" id="ARBA00022475"/>
    </source>
</evidence>
<gene>
    <name evidence="5" type="primary">yciB</name>
    <name evidence="6" type="ORF">DI603_04865</name>
</gene>
<dbReference type="NCBIfam" id="NF001325">
    <property type="entry name" value="PRK00259.1-3"/>
    <property type="match status" value="1"/>
</dbReference>
<evidence type="ECO:0000313" key="7">
    <source>
        <dbReference type="Proteomes" id="UP000249633"/>
    </source>
</evidence>
<evidence type="ECO:0000256" key="2">
    <source>
        <dbReference type="ARBA" id="ARBA00022692"/>
    </source>
</evidence>
<keyword evidence="4 5" id="KW-0472">Membrane</keyword>
<feature type="transmembrane region" description="Helical" evidence="5">
    <location>
        <begin position="78"/>
        <end position="97"/>
    </location>
</feature>
<evidence type="ECO:0000313" key="6">
    <source>
        <dbReference type="EMBL" id="PZP35208.1"/>
    </source>
</evidence>
<reference evidence="6 7" key="1">
    <citation type="submission" date="2017-08" db="EMBL/GenBank/DDBJ databases">
        <title>Infants hospitalized years apart are colonized by the same room-sourced microbial strains.</title>
        <authorList>
            <person name="Brooks B."/>
            <person name="Olm M.R."/>
            <person name="Firek B.A."/>
            <person name="Baker R."/>
            <person name="Thomas B.C."/>
            <person name="Morowitz M.J."/>
            <person name="Banfield J.F."/>
        </authorList>
    </citation>
    <scope>NUCLEOTIDE SEQUENCE [LARGE SCALE GENOMIC DNA]</scope>
    <source>
        <strain evidence="6">S2_012_000_R2_81</strain>
    </source>
</reference>
<keyword evidence="5" id="KW-0997">Cell inner membrane</keyword>
<accession>A0A2W5DX09</accession>
<dbReference type="InterPro" id="IPR006008">
    <property type="entry name" value="YciB"/>
</dbReference>
<comment type="similarity">
    <text evidence="5">Belongs to the YciB family.</text>
</comment>